<protein>
    <submittedName>
        <fullName evidence="2">Uncharacterized protein</fullName>
    </submittedName>
</protein>
<keyword evidence="1" id="KW-0472">Membrane</keyword>
<proteinExistence type="predicted"/>
<accession>A0A1H5Z7G5</accession>
<evidence type="ECO:0000313" key="2">
    <source>
        <dbReference type="EMBL" id="SEG31547.1"/>
    </source>
</evidence>
<keyword evidence="1" id="KW-1133">Transmembrane helix</keyword>
<keyword evidence="3" id="KW-1185">Reference proteome</keyword>
<feature type="transmembrane region" description="Helical" evidence="1">
    <location>
        <begin position="6"/>
        <end position="26"/>
    </location>
</feature>
<organism evidence="2 3">
    <name type="scientific">Thermomonospora echinospora</name>
    <dbReference type="NCBI Taxonomy" id="1992"/>
    <lineage>
        <taxon>Bacteria</taxon>
        <taxon>Bacillati</taxon>
        <taxon>Actinomycetota</taxon>
        <taxon>Actinomycetes</taxon>
        <taxon>Streptosporangiales</taxon>
        <taxon>Thermomonosporaceae</taxon>
        <taxon>Thermomonospora</taxon>
    </lineage>
</organism>
<feature type="transmembrane region" description="Helical" evidence="1">
    <location>
        <begin position="38"/>
        <end position="56"/>
    </location>
</feature>
<feature type="transmembrane region" description="Helical" evidence="1">
    <location>
        <begin position="62"/>
        <end position="80"/>
    </location>
</feature>
<name>A0A1H5Z7G5_9ACTN</name>
<keyword evidence="1" id="KW-0812">Transmembrane</keyword>
<gene>
    <name evidence="2" type="ORF">SAMN04489712_104363</name>
</gene>
<dbReference type="Proteomes" id="UP000236723">
    <property type="component" value="Unassembled WGS sequence"/>
</dbReference>
<evidence type="ECO:0000313" key="3">
    <source>
        <dbReference type="Proteomes" id="UP000236723"/>
    </source>
</evidence>
<dbReference type="RefSeq" id="WP_103937792.1">
    <property type="nucleotide sequence ID" value="NZ_FNVO01000004.1"/>
</dbReference>
<evidence type="ECO:0000256" key="1">
    <source>
        <dbReference type="SAM" id="Phobius"/>
    </source>
</evidence>
<dbReference type="EMBL" id="FNVO01000004">
    <property type="protein sequence ID" value="SEG31547.1"/>
    <property type="molecule type" value="Genomic_DNA"/>
</dbReference>
<reference evidence="3" key="1">
    <citation type="submission" date="2016-10" db="EMBL/GenBank/DDBJ databases">
        <authorList>
            <person name="Varghese N."/>
            <person name="Submissions S."/>
        </authorList>
    </citation>
    <scope>NUCLEOTIDE SEQUENCE [LARGE SCALE GENOMIC DNA]</scope>
    <source>
        <strain evidence="3">DSM 43163</strain>
    </source>
</reference>
<sequence>MWRAWLFVFLLAACLVGIMLGMLAQLTGSATLKRTAEVLVLISAAAFLPLLVEHALEKPLMWAVVVLDAGMVVGGVIAFTRELSTRRTPT</sequence>
<dbReference type="AlphaFoldDB" id="A0A1H5Z7G5"/>